<reference evidence="3 4" key="1">
    <citation type="journal article" date="2014" name="PLoS ONE">
        <title>Genome Information of Methylobacterium oryzae, a Plant-Probiotic Methylotroph in the Phyllosphere.</title>
        <authorList>
            <person name="Kwak M.J."/>
            <person name="Jeong H."/>
            <person name="Madhaiyan M."/>
            <person name="Lee Y."/>
            <person name="Sa T.M."/>
            <person name="Oh T.K."/>
            <person name="Kim J.F."/>
        </authorList>
    </citation>
    <scope>NUCLEOTIDE SEQUENCE [LARGE SCALE GENOMIC DNA]</scope>
    <source>
        <strain evidence="3 4">CBMB20</strain>
    </source>
</reference>
<feature type="domain" description="UspA" evidence="2">
    <location>
        <begin position="202"/>
        <end position="264"/>
    </location>
</feature>
<dbReference type="PANTHER" id="PTHR46268:SF15">
    <property type="entry name" value="UNIVERSAL STRESS PROTEIN HP_0031"/>
    <property type="match status" value="1"/>
</dbReference>
<protein>
    <submittedName>
        <fullName evidence="3">UspA domain-containing protein</fullName>
    </submittedName>
</protein>
<dbReference type="EMBL" id="CP003811">
    <property type="protein sequence ID" value="AIQ88014.1"/>
    <property type="molecule type" value="Genomic_DNA"/>
</dbReference>
<proteinExistence type="inferred from homology"/>
<gene>
    <name evidence="3" type="ORF">MOC_0259</name>
</gene>
<dbReference type="HOGENOM" id="CLU_049301_5_3_5"/>
<evidence type="ECO:0000259" key="2">
    <source>
        <dbReference type="Pfam" id="PF00582"/>
    </source>
</evidence>
<dbReference type="PANTHER" id="PTHR46268">
    <property type="entry name" value="STRESS RESPONSE PROTEIN NHAX"/>
    <property type="match status" value="1"/>
</dbReference>
<dbReference type="KEGG" id="mor:MOC_0259"/>
<dbReference type="Gene3D" id="3.40.50.12370">
    <property type="match status" value="1"/>
</dbReference>
<dbReference type="AlphaFoldDB" id="A0A089Q076"/>
<comment type="similarity">
    <text evidence="1">Belongs to the universal stress protein A family.</text>
</comment>
<dbReference type="CDD" id="cd00293">
    <property type="entry name" value="USP-like"/>
    <property type="match status" value="1"/>
</dbReference>
<organism evidence="3 4">
    <name type="scientific">Methylobacterium oryzae CBMB20</name>
    <dbReference type="NCBI Taxonomy" id="693986"/>
    <lineage>
        <taxon>Bacteria</taxon>
        <taxon>Pseudomonadati</taxon>
        <taxon>Pseudomonadota</taxon>
        <taxon>Alphaproteobacteria</taxon>
        <taxon>Hyphomicrobiales</taxon>
        <taxon>Methylobacteriaceae</taxon>
        <taxon>Methylobacterium</taxon>
    </lineage>
</organism>
<dbReference type="Pfam" id="PF00582">
    <property type="entry name" value="Usp"/>
    <property type="match status" value="1"/>
</dbReference>
<dbReference type="PRINTS" id="PR01438">
    <property type="entry name" value="UNVRSLSTRESS"/>
</dbReference>
<evidence type="ECO:0000313" key="3">
    <source>
        <dbReference type="EMBL" id="AIQ88014.1"/>
    </source>
</evidence>
<dbReference type="SUPFAM" id="SSF52402">
    <property type="entry name" value="Adenine nucleotide alpha hydrolases-like"/>
    <property type="match status" value="2"/>
</dbReference>
<keyword evidence="4" id="KW-1185">Reference proteome</keyword>
<dbReference type="RefSeq" id="WP_043755166.1">
    <property type="nucleotide sequence ID" value="NZ_CP003811.1"/>
</dbReference>
<dbReference type="InterPro" id="IPR006015">
    <property type="entry name" value="Universal_stress_UspA"/>
</dbReference>
<evidence type="ECO:0000256" key="1">
    <source>
        <dbReference type="ARBA" id="ARBA00008791"/>
    </source>
</evidence>
<sequence length="270" mass="28897">MGYANILVALDLSEDAPDRVSLAAGLARRFEAILTGAAAQTVPVPILVRDLCEAADDVEQNATRVRGILQRARDVFEHSAGSELRTLWHAGFADPLTHLVEQASTADLVVVSRQGPDDPDPGPLGVSPGPVLMQAGRPVLIVPPRIVHLKAARIVLAWKDGPEARRAMSAALPFFRAADQVLVATRGEDVRVGNAEDLAVHLARHGVSATAHHLHAAGPDADAIMRFALEQDADLVVMGAYGHSRLREWIFGGVTRDVLDRAPICSLMCH</sequence>
<dbReference type="Proteomes" id="UP000029492">
    <property type="component" value="Chromosome"/>
</dbReference>
<accession>A0A089Q076</accession>
<dbReference type="STRING" id="693986.MOC_0259"/>
<dbReference type="InterPro" id="IPR006016">
    <property type="entry name" value="UspA"/>
</dbReference>
<name>A0A089Q076_9HYPH</name>
<dbReference type="eggNOG" id="COG0589">
    <property type="taxonomic scope" value="Bacteria"/>
</dbReference>
<evidence type="ECO:0000313" key="4">
    <source>
        <dbReference type="Proteomes" id="UP000029492"/>
    </source>
</evidence>